<reference evidence="11 12" key="1">
    <citation type="submission" date="2018-10" db="EMBL/GenBank/DDBJ databases">
        <title>An updated phylogeny of the Alphaproteobacteria reveals that the parasitic Rickettsiales and Holosporales have independent origins.</title>
        <authorList>
            <person name="Munoz-Gomez S.A."/>
            <person name="Hess S."/>
            <person name="Burger G."/>
            <person name="Lang B.F."/>
            <person name="Susko E."/>
            <person name="Slamovits C.H."/>
            <person name="Roger A.J."/>
        </authorList>
    </citation>
    <scope>NUCLEOTIDE SEQUENCE [LARGE SCALE GENOMIC DNA]</scope>
    <source>
        <strain evidence="11">HOLO01</strain>
    </source>
</reference>
<feature type="binding site" evidence="10">
    <location>
        <position position="76"/>
    </location>
    <ligand>
        <name>Mg(2+)</name>
        <dbReference type="ChEBI" id="CHEBI:18420"/>
    </ligand>
</feature>
<dbReference type="PANTHER" id="PTHR11067">
    <property type="entry name" value="INOSINE TRIPHOSPHATE PYROPHOSPHATASE/HAM1 PROTEIN"/>
    <property type="match status" value="1"/>
</dbReference>
<comment type="cofactor">
    <cofactor evidence="10">
        <name>Mg(2+)</name>
        <dbReference type="ChEBI" id="CHEBI:18420"/>
    </cofactor>
    <text evidence="10">Binds 1 Mg(2+) ion per subunit.</text>
</comment>
<dbReference type="CDD" id="cd00515">
    <property type="entry name" value="HAM1"/>
    <property type="match status" value="1"/>
</dbReference>
<sequence length="202" mass="22446">MGYMIHKIVVASTNEGKVKEVKGVLDTLKDLEFAVESLRDYAITEPDEPYNSFLENAVHKAKYYAKHIQQPTLSDDSGLCIQPLADFPGVKTKDLVEECGTLKKAFARLAGLLKDHKKPTAYFNCAMVLYIPKTDVLIPYEAKMHGTITFPPKGTQGFGFDPIFIPEGFDQTLAELGDSVKNQISHRSKALKGLVEKLRQGL</sequence>
<comment type="caution">
    <text evidence="11">The sequence shown here is derived from an EMBL/GenBank/DDBJ whole genome shotgun (WGS) entry which is preliminary data.</text>
</comment>
<dbReference type="AlphaFoldDB" id="A0A4Q7DGD8"/>
<feature type="binding site" evidence="10">
    <location>
        <begin position="186"/>
        <end position="187"/>
    </location>
    <ligand>
        <name>substrate</name>
    </ligand>
</feature>
<comment type="catalytic activity">
    <reaction evidence="9 10">
        <text>XTP + H2O = XMP + diphosphate + H(+)</text>
        <dbReference type="Rhea" id="RHEA:28610"/>
        <dbReference type="ChEBI" id="CHEBI:15377"/>
        <dbReference type="ChEBI" id="CHEBI:15378"/>
        <dbReference type="ChEBI" id="CHEBI:33019"/>
        <dbReference type="ChEBI" id="CHEBI:57464"/>
        <dbReference type="ChEBI" id="CHEBI:61314"/>
        <dbReference type="EC" id="3.6.1.66"/>
    </reaction>
</comment>
<evidence type="ECO:0000256" key="1">
    <source>
        <dbReference type="ARBA" id="ARBA00008023"/>
    </source>
</evidence>
<evidence type="ECO:0000256" key="8">
    <source>
        <dbReference type="ARBA" id="ARBA00051875"/>
    </source>
</evidence>
<evidence type="ECO:0000256" key="6">
    <source>
        <dbReference type="ARBA" id="ARBA00022842"/>
    </source>
</evidence>
<keyword evidence="12" id="KW-1185">Reference proteome</keyword>
<keyword evidence="7 10" id="KW-0546">Nucleotide metabolism</keyword>
<dbReference type="GO" id="GO:0017111">
    <property type="term" value="F:ribonucleoside triphosphate phosphatase activity"/>
    <property type="evidence" value="ECO:0007669"/>
    <property type="project" value="InterPro"/>
</dbReference>
<dbReference type="InterPro" id="IPR029001">
    <property type="entry name" value="ITPase-like_fam"/>
</dbReference>
<feature type="binding site" evidence="10">
    <location>
        <begin position="158"/>
        <end position="161"/>
    </location>
    <ligand>
        <name>substrate</name>
    </ligand>
</feature>
<keyword evidence="6 10" id="KW-0460">Magnesium</keyword>
<feature type="binding site" evidence="10">
    <location>
        <position position="181"/>
    </location>
    <ligand>
        <name>substrate</name>
    </ligand>
</feature>
<name>A0A4Q7DGD8_9PROT</name>
<evidence type="ECO:0000256" key="7">
    <source>
        <dbReference type="ARBA" id="ARBA00023080"/>
    </source>
</evidence>
<dbReference type="PANTHER" id="PTHR11067:SF9">
    <property type="entry name" value="INOSINE TRIPHOSPHATE PYROPHOSPHATASE"/>
    <property type="match status" value="1"/>
</dbReference>
<dbReference type="EMBL" id="SCFB01000007">
    <property type="protein sequence ID" value="RZI45722.1"/>
    <property type="molecule type" value="Genomic_DNA"/>
</dbReference>
<evidence type="ECO:0000256" key="5">
    <source>
        <dbReference type="ARBA" id="ARBA00022801"/>
    </source>
</evidence>
<dbReference type="GO" id="GO:0036222">
    <property type="term" value="F:XTP diphosphatase activity"/>
    <property type="evidence" value="ECO:0007669"/>
    <property type="project" value="UniProtKB-UniRule"/>
</dbReference>
<evidence type="ECO:0000256" key="2">
    <source>
        <dbReference type="ARBA" id="ARBA00011738"/>
    </source>
</evidence>
<dbReference type="InterPro" id="IPR020922">
    <property type="entry name" value="dITP/XTP_pyrophosphatase"/>
</dbReference>
<evidence type="ECO:0000256" key="10">
    <source>
        <dbReference type="HAMAP-Rule" id="MF_01405"/>
    </source>
</evidence>
<feature type="binding site" evidence="10">
    <location>
        <begin position="12"/>
        <end position="17"/>
    </location>
    <ligand>
        <name>substrate</name>
    </ligand>
</feature>
<organism evidence="11 12">
    <name type="scientific">Candidatus Finniella inopinata</name>
    <dbReference type="NCBI Taxonomy" id="1696036"/>
    <lineage>
        <taxon>Bacteria</taxon>
        <taxon>Pseudomonadati</taxon>
        <taxon>Pseudomonadota</taxon>
        <taxon>Alphaproteobacteria</taxon>
        <taxon>Holosporales</taxon>
        <taxon>Candidatus Paracaedibacteraceae</taxon>
        <taxon>Candidatus Finniella</taxon>
    </lineage>
</organism>
<dbReference type="FunFam" id="3.90.950.10:FF:000001">
    <property type="entry name" value="dITP/XTP pyrophosphatase"/>
    <property type="match status" value="1"/>
</dbReference>
<keyword evidence="3 10" id="KW-0479">Metal-binding</keyword>
<dbReference type="Gene3D" id="3.90.950.10">
    <property type="match status" value="1"/>
</dbReference>
<accession>A0A4Q7DGD8</accession>
<comment type="catalytic activity">
    <reaction evidence="10">
        <text>ITP + H2O = IMP + diphosphate + H(+)</text>
        <dbReference type="Rhea" id="RHEA:29399"/>
        <dbReference type="ChEBI" id="CHEBI:15377"/>
        <dbReference type="ChEBI" id="CHEBI:15378"/>
        <dbReference type="ChEBI" id="CHEBI:33019"/>
        <dbReference type="ChEBI" id="CHEBI:58053"/>
        <dbReference type="ChEBI" id="CHEBI:61402"/>
        <dbReference type="EC" id="3.6.1.66"/>
    </reaction>
</comment>
<dbReference type="GO" id="GO:0009146">
    <property type="term" value="P:purine nucleoside triphosphate catabolic process"/>
    <property type="evidence" value="ECO:0007669"/>
    <property type="project" value="UniProtKB-UniRule"/>
</dbReference>
<dbReference type="GO" id="GO:0000166">
    <property type="term" value="F:nucleotide binding"/>
    <property type="evidence" value="ECO:0007669"/>
    <property type="project" value="UniProtKB-KW"/>
</dbReference>
<comment type="function">
    <text evidence="10">Pyrophosphatase that catalyzes the hydrolysis of nucleoside triphosphates to their monophosphate derivatives, with a high preference for the non-canonical purine nucleotides XTP (xanthosine triphosphate), dITP (deoxyinosine triphosphate) and ITP. Seems to function as a house-cleaning enzyme that removes non-canonical purine nucleotides from the nucleotide pool, thus preventing their incorporation into DNA/RNA and avoiding chromosomal lesions.</text>
</comment>
<dbReference type="Proteomes" id="UP000293550">
    <property type="component" value="Unassembled WGS sequence"/>
</dbReference>
<feature type="active site" description="Proton acceptor" evidence="10">
    <location>
        <position position="76"/>
    </location>
</feature>
<comment type="subunit">
    <text evidence="2 10">Homodimer.</text>
</comment>
<dbReference type="GO" id="GO:0046872">
    <property type="term" value="F:metal ion binding"/>
    <property type="evidence" value="ECO:0007669"/>
    <property type="project" value="UniProtKB-KW"/>
</dbReference>
<evidence type="ECO:0000313" key="12">
    <source>
        <dbReference type="Proteomes" id="UP000293550"/>
    </source>
</evidence>
<dbReference type="GO" id="GO:0009117">
    <property type="term" value="P:nucleotide metabolic process"/>
    <property type="evidence" value="ECO:0007669"/>
    <property type="project" value="UniProtKB-KW"/>
</dbReference>
<gene>
    <name evidence="11" type="ORF">EQU50_06375</name>
</gene>
<evidence type="ECO:0000256" key="9">
    <source>
        <dbReference type="ARBA" id="ARBA00052017"/>
    </source>
</evidence>
<comment type="catalytic activity">
    <reaction evidence="8 10">
        <text>dITP + H2O = dIMP + diphosphate + H(+)</text>
        <dbReference type="Rhea" id="RHEA:28342"/>
        <dbReference type="ChEBI" id="CHEBI:15377"/>
        <dbReference type="ChEBI" id="CHEBI:15378"/>
        <dbReference type="ChEBI" id="CHEBI:33019"/>
        <dbReference type="ChEBI" id="CHEBI:61194"/>
        <dbReference type="ChEBI" id="CHEBI:61382"/>
        <dbReference type="EC" id="3.6.1.66"/>
    </reaction>
</comment>
<evidence type="ECO:0000313" key="11">
    <source>
        <dbReference type="EMBL" id="RZI45722.1"/>
    </source>
</evidence>
<feature type="binding site" evidence="10">
    <location>
        <position position="47"/>
    </location>
    <ligand>
        <name>Mg(2+)</name>
        <dbReference type="ChEBI" id="CHEBI:18420"/>
    </ligand>
</feature>
<feature type="binding site" evidence="10">
    <location>
        <position position="77"/>
    </location>
    <ligand>
        <name>substrate</name>
    </ligand>
</feature>
<dbReference type="EC" id="3.6.1.66" evidence="10"/>
<dbReference type="GO" id="GO:0035870">
    <property type="term" value="F:dITP diphosphatase activity"/>
    <property type="evidence" value="ECO:0007669"/>
    <property type="project" value="UniProtKB-UniRule"/>
</dbReference>
<evidence type="ECO:0000256" key="4">
    <source>
        <dbReference type="ARBA" id="ARBA00022741"/>
    </source>
</evidence>
<keyword evidence="5 10" id="KW-0378">Hydrolase</keyword>
<dbReference type="HAMAP" id="MF_01405">
    <property type="entry name" value="Non_canon_purine_NTPase"/>
    <property type="match status" value="1"/>
</dbReference>
<protein>
    <recommendedName>
        <fullName evidence="10">dITP/XTP pyrophosphatase</fullName>
        <ecNumber evidence="10">3.6.1.66</ecNumber>
    </recommendedName>
    <alternativeName>
        <fullName evidence="10">Non-canonical purine NTP pyrophosphatase</fullName>
    </alternativeName>
    <alternativeName>
        <fullName evidence="10">Non-standard purine NTP pyrophosphatase</fullName>
    </alternativeName>
    <alternativeName>
        <fullName evidence="10">Nucleoside-triphosphate diphosphatase</fullName>
    </alternativeName>
    <alternativeName>
        <fullName evidence="10">Nucleoside-triphosphate pyrophosphatase</fullName>
        <shortName evidence="10">NTPase</shortName>
    </alternativeName>
</protein>
<proteinExistence type="inferred from homology"/>
<dbReference type="Pfam" id="PF01725">
    <property type="entry name" value="Ham1p_like"/>
    <property type="match status" value="1"/>
</dbReference>
<dbReference type="SUPFAM" id="SSF52972">
    <property type="entry name" value="ITPase-like"/>
    <property type="match status" value="1"/>
</dbReference>
<keyword evidence="4 10" id="KW-0547">Nucleotide-binding</keyword>
<dbReference type="InterPro" id="IPR002637">
    <property type="entry name" value="RdgB/HAM1"/>
</dbReference>
<comment type="similarity">
    <text evidence="1 10">Belongs to the HAM1 NTPase family.</text>
</comment>
<dbReference type="GO" id="GO:0036220">
    <property type="term" value="F:ITP diphosphatase activity"/>
    <property type="evidence" value="ECO:0007669"/>
    <property type="project" value="UniProtKB-UniRule"/>
</dbReference>
<dbReference type="GO" id="GO:0005829">
    <property type="term" value="C:cytosol"/>
    <property type="evidence" value="ECO:0007669"/>
    <property type="project" value="TreeGrafter"/>
</dbReference>
<evidence type="ECO:0000256" key="3">
    <source>
        <dbReference type="ARBA" id="ARBA00022723"/>
    </source>
</evidence>